<dbReference type="Proteomes" id="UP001197958">
    <property type="component" value="Unassembled WGS sequence"/>
</dbReference>
<reference evidence="2" key="5">
    <citation type="submission" date="2019-09" db="EMBL/GenBank/DDBJ databases">
        <authorList>
            <person name="Ross B.D."/>
            <person name="Verster A.J."/>
            <person name="Radey M.C."/>
            <person name="Schmidtke D.T."/>
            <person name="Pope C.E."/>
            <person name="Hoffman L.R."/>
            <person name="Hajjar A.M."/>
            <person name="Peterson S.B."/>
            <person name="Borenstein E."/>
            <person name="Mougous J.D."/>
        </authorList>
    </citation>
    <scope>NUCLEOTIDE SEQUENCE</scope>
    <source>
        <strain evidence="2">H204</strain>
    </source>
</reference>
<feature type="domain" description="Glycosyltransferase 2-like" evidence="1">
    <location>
        <begin position="10"/>
        <end position="131"/>
    </location>
</feature>
<sequence>MAEIKENLISVITVCYNAENNLERTILSVLNQTYSNIEYIIIDGGSTDGTIDLIKKYADKITYWQSETDKGIYDAMNKGIQKATGEWINFMNAGDLFSSTTILQQMSDAIKPGTRILRGNIIRIYPKFKVKSVGVTTQEPDLMDMFDNTFHHQACLIQNSLFREFGLYSTDYRLCSDWKFFFDCVVLHNVKSQYVDLTVAHFKMDGTSSNNSILYKKEQESYLKNIYGEEQFNLLHELKVYRKLKIITLYYKGFCYMMGHLSQQNFSRLLMIKRFVRRILGISVN</sequence>
<proteinExistence type="predicted"/>
<reference evidence="2" key="4">
    <citation type="journal article" date="2019" name="bioRxiv">
        <title>Acquired interbacterial defense systems protect against interspecies antagonism in the human gut microbiome.</title>
        <authorList>
            <person name="Ross B.D."/>
            <person name="Verster A.J."/>
            <person name="Radey M.C."/>
            <person name="Schmidtke D.T."/>
            <person name="Pope C.E."/>
            <person name="Hoffman L.R."/>
            <person name="Hajjar A.M."/>
            <person name="Peterson S.B."/>
            <person name="Borenstein E."/>
            <person name="Mougous J.D."/>
        </authorList>
    </citation>
    <scope>NUCLEOTIDE SEQUENCE</scope>
    <source>
        <strain evidence="2">H204</strain>
    </source>
</reference>
<reference evidence="4 6" key="1">
    <citation type="submission" date="2016-10" db="EMBL/GenBank/DDBJ databases">
        <authorList>
            <person name="de Groot N.N."/>
        </authorList>
    </citation>
    <scope>NUCLEOTIDE SEQUENCE [LARGE SCALE GENOMIC DNA]</scope>
    <source>
        <strain evidence="5">NLAE-zl-C202</strain>
        <strain evidence="4 6">NLAE-zl-G339</strain>
    </source>
</reference>
<evidence type="ECO:0000313" key="3">
    <source>
        <dbReference type="EMBL" id="MCA4525364.1"/>
    </source>
</evidence>
<dbReference type="InterPro" id="IPR029044">
    <property type="entry name" value="Nucleotide-diphossugar_trans"/>
</dbReference>
<gene>
    <name evidence="2" type="ORF">F6S82_18745</name>
    <name evidence="3" type="ORF">LDZ35_19375</name>
    <name evidence="4" type="ORF">SAMN04487924_13910</name>
    <name evidence="5" type="ORF">SAMN05216250_14011</name>
</gene>
<dbReference type="GO" id="GO:0016758">
    <property type="term" value="F:hexosyltransferase activity"/>
    <property type="evidence" value="ECO:0007669"/>
    <property type="project" value="UniProtKB-ARBA"/>
</dbReference>
<dbReference type="Proteomes" id="UP000183040">
    <property type="component" value="Unassembled WGS sequence"/>
</dbReference>
<dbReference type="PANTHER" id="PTHR22916:SF3">
    <property type="entry name" value="UDP-GLCNAC:BETAGAL BETA-1,3-N-ACETYLGLUCOSAMINYLTRANSFERASE-LIKE PROTEIN 1"/>
    <property type="match status" value="1"/>
</dbReference>
<dbReference type="CDD" id="cd06433">
    <property type="entry name" value="GT_2_WfgS_like"/>
    <property type="match status" value="1"/>
</dbReference>
<dbReference type="PANTHER" id="PTHR22916">
    <property type="entry name" value="GLYCOSYLTRANSFERASE"/>
    <property type="match status" value="1"/>
</dbReference>
<dbReference type="Proteomes" id="UP000183766">
    <property type="component" value="Unassembled WGS sequence"/>
</dbReference>
<dbReference type="Proteomes" id="UP000327007">
    <property type="component" value="Unassembled WGS sequence"/>
</dbReference>
<dbReference type="EMBL" id="VYQC01000012">
    <property type="protein sequence ID" value="KAA9043098.1"/>
    <property type="molecule type" value="Genomic_DNA"/>
</dbReference>
<dbReference type="RefSeq" id="WP_074708595.1">
    <property type="nucleotide sequence ID" value="NZ_CP041230.1"/>
</dbReference>
<evidence type="ECO:0000313" key="4">
    <source>
        <dbReference type="EMBL" id="SEB15067.1"/>
    </source>
</evidence>
<dbReference type="SUPFAM" id="SSF53448">
    <property type="entry name" value="Nucleotide-diphospho-sugar transferases"/>
    <property type="match status" value="1"/>
</dbReference>
<evidence type="ECO:0000259" key="1">
    <source>
        <dbReference type="Pfam" id="PF00535"/>
    </source>
</evidence>
<organism evidence="4 6">
    <name type="scientific">Bacteroides xylanisolvens</name>
    <dbReference type="NCBI Taxonomy" id="371601"/>
    <lineage>
        <taxon>Bacteria</taxon>
        <taxon>Pseudomonadati</taxon>
        <taxon>Bacteroidota</taxon>
        <taxon>Bacteroidia</taxon>
        <taxon>Bacteroidales</taxon>
        <taxon>Bacteroidaceae</taxon>
        <taxon>Bacteroides</taxon>
    </lineage>
</organism>
<evidence type="ECO:0000313" key="5">
    <source>
        <dbReference type="EMBL" id="SFN61337.1"/>
    </source>
</evidence>
<reference evidence="7" key="2">
    <citation type="submission" date="2016-10" db="EMBL/GenBank/DDBJ databases">
        <authorList>
            <person name="Varghese N."/>
            <person name="Submissions S."/>
        </authorList>
    </citation>
    <scope>NUCLEOTIDE SEQUENCE [LARGE SCALE GENOMIC DNA]</scope>
    <source>
        <strain evidence="7">NLAE-zl-C202</strain>
    </source>
</reference>
<dbReference type="EMBL" id="FNRP01000039">
    <property type="protein sequence ID" value="SEB15067.1"/>
    <property type="molecule type" value="Genomic_DNA"/>
</dbReference>
<evidence type="ECO:0000313" key="8">
    <source>
        <dbReference type="Proteomes" id="UP000327007"/>
    </source>
</evidence>
<dbReference type="EMBL" id="JAIWWW010000043">
    <property type="protein sequence ID" value="MCA4525364.1"/>
    <property type="molecule type" value="Genomic_DNA"/>
</dbReference>
<accession>A0A1H4GZP8</accession>
<name>A0A1H4GZP8_9BACE</name>
<evidence type="ECO:0000313" key="6">
    <source>
        <dbReference type="Proteomes" id="UP000183040"/>
    </source>
</evidence>
<reference evidence="3" key="6">
    <citation type="submission" date="2023-08" db="EMBL/GenBank/DDBJ databases">
        <title>Mucin Metabolism Genes Underlie the Key Renovations of Bacteroides xylanisolvens Genomes in Captive Great Apes.</title>
        <authorList>
            <person name="Nishida A.H."/>
        </authorList>
    </citation>
    <scope>NUCLEOTIDE SEQUENCE</scope>
    <source>
        <strain evidence="3">P19.10B</strain>
    </source>
</reference>
<keyword evidence="4" id="KW-0808">Transferase</keyword>
<dbReference type="InterPro" id="IPR001173">
    <property type="entry name" value="Glyco_trans_2-like"/>
</dbReference>
<evidence type="ECO:0000313" key="2">
    <source>
        <dbReference type="EMBL" id="KAA9043098.1"/>
    </source>
</evidence>
<dbReference type="AlphaFoldDB" id="A0A1H4GZP8"/>
<evidence type="ECO:0000313" key="7">
    <source>
        <dbReference type="Proteomes" id="UP000183766"/>
    </source>
</evidence>
<reference evidence="8" key="3">
    <citation type="journal article" date="2018" name="J. Anim. Genet.">
        <title>Acquired interbacterial defense systems protect against interspecies antagonism in the human gut microbiome.</title>
        <authorList>
            <person name="Ross B.D."/>
            <person name="Verster A.J."/>
            <person name="Radey M.C."/>
            <person name="Schmidtke D.T."/>
            <person name="Pope C.E."/>
            <person name="Hoffman L.R."/>
            <person name="Hajjar A."/>
            <person name="Peterson S.B."/>
            <person name="Borenstein E."/>
            <person name="Mougous J."/>
        </authorList>
    </citation>
    <scope>NUCLEOTIDE SEQUENCE [LARGE SCALE GENOMIC DNA]</scope>
    <source>
        <strain evidence="8">H204</strain>
    </source>
</reference>
<dbReference type="EMBL" id="FOUM01000040">
    <property type="protein sequence ID" value="SFN61337.1"/>
    <property type="molecule type" value="Genomic_DNA"/>
</dbReference>
<protein>
    <submittedName>
        <fullName evidence="2 4">Glycosyltransferase</fullName>
    </submittedName>
</protein>
<dbReference type="Gene3D" id="3.90.550.10">
    <property type="entry name" value="Spore Coat Polysaccharide Biosynthesis Protein SpsA, Chain A"/>
    <property type="match status" value="1"/>
</dbReference>
<dbReference type="Pfam" id="PF00535">
    <property type="entry name" value="Glycos_transf_2"/>
    <property type="match status" value="1"/>
</dbReference>